<gene>
    <name evidence="7" type="ORF">SHERM_11236</name>
</gene>
<keyword evidence="4 6" id="KW-0472">Membrane</keyword>
<dbReference type="Pfam" id="PF02485">
    <property type="entry name" value="Branch"/>
    <property type="match status" value="1"/>
</dbReference>
<keyword evidence="2" id="KW-0328">Glycosyltransferase</keyword>
<proteinExistence type="predicted"/>
<dbReference type="AlphaFoldDB" id="A0A9N7MP45"/>
<evidence type="ECO:0000256" key="1">
    <source>
        <dbReference type="ARBA" id="ARBA00004606"/>
    </source>
</evidence>
<keyword evidence="8" id="KW-1185">Reference proteome</keyword>
<protein>
    <submittedName>
        <fullName evidence="7">Core-2/I-branching beta-1-6-N-acetylglucosaminyltransferase family protein</fullName>
    </submittedName>
</protein>
<dbReference type="OrthoDB" id="191334at2759"/>
<dbReference type="Proteomes" id="UP001153555">
    <property type="component" value="Unassembled WGS sequence"/>
</dbReference>
<evidence type="ECO:0000256" key="6">
    <source>
        <dbReference type="SAM" id="Phobius"/>
    </source>
</evidence>
<comment type="subcellular location">
    <subcellularLocation>
        <location evidence="1">Membrane</location>
        <topology evidence="1">Single-pass type II membrane protein</topology>
    </subcellularLocation>
</comment>
<name>A0A9N7MP45_STRHE</name>
<dbReference type="PANTHER" id="PTHR31042">
    <property type="entry name" value="CORE-2/I-BRANCHING BETA-1,6-N-ACETYLGLUCOSAMINYLTRANSFERASE FAMILY PROTEIN-RELATED"/>
    <property type="match status" value="1"/>
</dbReference>
<keyword evidence="5" id="KW-0325">Glycoprotein</keyword>
<keyword evidence="6" id="KW-1133">Transmembrane helix</keyword>
<dbReference type="GO" id="GO:0016020">
    <property type="term" value="C:membrane"/>
    <property type="evidence" value="ECO:0007669"/>
    <property type="project" value="UniProtKB-SubCell"/>
</dbReference>
<feature type="transmembrane region" description="Helical" evidence="6">
    <location>
        <begin position="12"/>
        <end position="35"/>
    </location>
</feature>
<evidence type="ECO:0000313" key="8">
    <source>
        <dbReference type="Proteomes" id="UP001153555"/>
    </source>
</evidence>
<dbReference type="PANTHER" id="PTHR31042:SF91">
    <property type="entry name" value="CORE-2_I-BRANCHING BETA-1,6-N-ACETYLGLUCOSAMINYLTRANSFERASE FAMILY PROTEIN"/>
    <property type="match status" value="1"/>
</dbReference>
<evidence type="ECO:0000256" key="2">
    <source>
        <dbReference type="ARBA" id="ARBA00022676"/>
    </source>
</evidence>
<evidence type="ECO:0000256" key="3">
    <source>
        <dbReference type="ARBA" id="ARBA00022679"/>
    </source>
</evidence>
<dbReference type="GO" id="GO:0016757">
    <property type="term" value="F:glycosyltransferase activity"/>
    <property type="evidence" value="ECO:0007669"/>
    <property type="project" value="UniProtKB-KW"/>
</dbReference>
<evidence type="ECO:0000313" key="7">
    <source>
        <dbReference type="EMBL" id="CAA0809030.1"/>
    </source>
</evidence>
<evidence type="ECO:0000256" key="4">
    <source>
        <dbReference type="ARBA" id="ARBA00023136"/>
    </source>
</evidence>
<reference evidence="7" key="1">
    <citation type="submission" date="2019-12" db="EMBL/GenBank/DDBJ databases">
        <authorList>
            <person name="Scholes J."/>
        </authorList>
    </citation>
    <scope>NUCLEOTIDE SEQUENCE</scope>
</reference>
<sequence>MCIRKEIRDGKYQVATTIVFCLSIALLVLVLGTVINDHFKKFVLYEDLTLSSLNAFPPLLSTLPPSPNHACTQLYSNHSSNATRSFMELISPSHLWHSMSDEELMWRASMTPRVTDYPFNRTPKVAFMFLTRERLPLAPLWEMFFRGHEGLFTIYLHTLPQFDNEPDKASVFYKRRIPSKLVQWGKSTMIDAERRLLANALLDFTNERFVLLSETCIPLFNLPTIYNYLINSDQSFLSTFDDPRRMGRGRYNKHMGPTIKLSDWRKGSQWFEANRELALTIVSDVTYYSVFRNHCVPPCYMDEHYLPTLVTKICPNLTSTRTITWTDWSGGGSHPRMFRRGDVTQGFLDSIRNGSNCTYNGSCSRGLNGRPGCGCTRVLPMSLCMGRMRSSKRREGSVWVDGGFEEYEGWNIRVV</sequence>
<evidence type="ECO:0000256" key="5">
    <source>
        <dbReference type="ARBA" id="ARBA00023180"/>
    </source>
</evidence>
<keyword evidence="6" id="KW-0812">Transmembrane</keyword>
<accession>A0A9N7MP45</accession>
<organism evidence="7 8">
    <name type="scientific">Striga hermonthica</name>
    <name type="common">Purple witchweed</name>
    <name type="synonym">Buchnera hermonthica</name>
    <dbReference type="NCBI Taxonomy" id="68872"/>
    <lineage>
        <taxon>Eukaryota</taxon>
        <taxon>Viridiplantae</taxon>
        <taxon>Streptophyta</taxon>
        <taxon>Embryophyta</taxon>
        <taxon>Tracheophyta</taxon>
        <taxon>Spermatophyta</taxon>
        <taxon>Magnoliopsida</taxon>
        <taxon>eudicotyledons</taxon>
        <taxon>Gunneridae</taxon>
        <taxon>Pentapetalae</taxon>
        <taxon>asterids</taxon>
        <taxon>lamiids</taxon>
        <taxon>Lamiales</taxon>
        <taxon>Orobanchaceae</taxon>
        <taxon>Buchnereae</taxon>
        <taxon>Striga</taxon>
    </lineage>
</organism>
<dbReference type="EMBL" id="CACSLK010003174">
    <property type="protein sequence ID" value="CAA0809030.1"/>
    <property type="molecule type" value="Genomic_DNA"/>
</dbReference>
<keyword evidence="3" id="KW-0808">Transferase</keyword>
<dbReference type="InterPro" id="IPR044174">
    <property type="entry name" value="BC10-like"/>
</dbReference>
<comment type="caution">
    <text evidence="7">The sequence shown here is derived from an EMBL/GenBank/DDBJ whole genome shotgun (WGS) entry which is preliminary data.</text>
</comment>
<dbReference type="InterPro" id="IPR003406">
    <property type="entry name" value="Glyco_trans_14"/>
</dbReference>